<dbReference type="EMBL" id="LT670817">
    <property type="protein sequence ID" value="SHG30767.1"/>
    <property type="molecule type" value="Genomic_DNA"/>
</dbReference>
<dbReference type="RefSeq" id="WP_079600339.1">
    <property type="nucleotide sequence ID" value="NZ_LT670817.1"/>
</dbReference>
<evidence type="ECO:0008006" key="5">
    <source>
        <dbReference type="Google" id="ProtNLM"/>
    </source>
</evidence>
<evidence type="ECO:0000256" key="2">
    <source>
        <dbReference type="SAM" id="SignalP"/>
    </source>
</evidence>
<evidence type="ECO:0000313" key="4">
    <source>
        <dbReference type="Proteomes" id="UP000189796"/>
    </source>
</evidence>
<name>A0A1M5IR24_9BRAD</name>
<dbReference type="AlphaFoldDB" id="A0A1M5IR24"/>
<dbReference type="OrthoDB" id="8735103at2"/>
<organism evidence="3 4">
    <name type="scientific">Bradyrhizobium erythrophlei</name>
    <dbReference type="NCBI Taxonomy" id="1437360"/>
    <lineage>
        <taxon>Bacteria</taxon>
        <taxon>Pseudomonadati</taxon>
        <taxon>Pseudomonadota</taxon>
        <taxon>Alphaproteobacteria</taxon>
        <taxon>Hyphomicrobiales</taxon>
        <taxon>Nitrobacteraceae</taxon>
        <taxon>Bradyrhizobium</taxon>
    </lineage>
</organism>
<proteinExistence type="predicted"/>
<evidence type="ECO:0000256" key="1">
    <source>
        <dbReference type="SAM" id="Coils"/>
    </source>
</evidence>
<feature type="chain" id="PRO_5013110217" description="Porin" evidence="2">
    <location>
        <begin position="33"/>
        <end position="622"/>
    </location>
</feature>
<protein>
    <recommendedName>
        <fullName evidence="5">Porin</fullName>
    </recommendedName>
</protein>
<gene>
    <name evidence="3" type="ORF">SAMN05443248_1093</name>
</gene>
<feature type="coiled-coil region" evidence="1">
    <location>
        <begin position="58"/>
        <end position="99"/>
    </location>
</feature>
<sequence length="622" mass="65114">MNFPQQMASTINRLCAVCAFSALTLAWSHARADETTNALLDLLKAKGAITPSEYDNIKARQQVEAKNSAQKLQAAETRAREAEAKAREAEAKLRAVEAAPKPATGRNAVAQANGQPASNNTLTEAQTRAMTLSAADEAVPTKALKSPVEYVTVLPNCIGIRVGEVDICTKGDLDFFGVENFPDKNPAAPTITGGLANADPHNAAAIRAGLLPSSIQLSLATHQAGMDIGAYLGVYTAGNDVFPQAANANSSGSPIGLGTPGIDFRQFYGTIGTPTWGTVKVGRDIGLFASDAILNDLTLFGVGSVPDNAAPSNTSLGRIGLGYIYADWIPQITYKSPTIGGFTGYVSVMTPLDTHATNPFFAAVTATGSGCTAVPCLVSASSGDPTTNALFTGHDAPMVQGKLSYVNAFSPDTKLTLSTSGLWQRQLADCTGANLSGGLCVLNPVVTGSGLASPVLNPNAVVDSWAVDGFAMLDLWGWNFVAYGYTGKAVGTTGLFFNGIDAFGDARRSDGGYLQAAYTFNNVLTVGGSWGVSRLETANAVDNTFVFEQCTSTGPLGSPMPPNTSAGTSCLVKDNSSWIGFARYKLTKWVNLQAEYVYTTAENQIGQRIHNSAIVAGTTFFW</sequence>
<reference evidence="3 4" key="1">
    <citation type="submission" date="2016-11" db="EMBL/GenBank/DDBJ databases">
        <authorList>
            <person name="Jaros S."/>
            <person name="Januszkiewicz K."/>
            <person name="Wedrychowicz H."/>
        </authorList>
    </citation>
    <scope>NUCLEOTIDE SEQUENCE [LARGE SCALE GENOMIC DNA]</scope>
    <source>
        <strain evidence="3 4">GAS138</strain>
    </source>
</reference>
<evidence type="ECO:0000313" key="3">
    <source>
        <dbReference type="EMBL" id="SHG30767.1"/>
    </source>
</evidence>
<dbReference type="Proteomes" id="UP000189796">
    <property type="component" value="Chromosome I"/>
</dbReference>
<dbReference type="SUPFAM" id="SSF56935">
    <property type="entry name" value="Porins"/>
    <property type="match status" value="1"/>
</dbReference>
<keyword evidence="2" id="KW-0732">Signal</keyword>
<dbReference type="Gene3D" id="2.40.160.10">
    <property type="entry name" value="Porin"/>
    <property type="match status" value="1"/>
</dbReference>
<accession>A0A1M5IR24</accession>
<dbReference type="InterPro" id="IPR023614">
    <property type="entry name" value="Porin_dom_sf"/>
</dbReference>
<feature type="signal peptide" evidence="2">
    <location>
        <begin position="1"/>
        <end position="32"/>
    </location>
</feature>
<keyword evidence="1" id="KW-0175">Coiled coil</keyword>